<protein>
    <submittedName>
        <fullName evidence="2">Uncharacterized protein</fullName>
    </submittedName>
</protein>
<dbReference type="EMBL" id="JAUJYO010000008">
    <property type="protein sequence ID" value="KAK1310112.1"/>
    <property type="molecule type" value="Genomic_DNA"/>
</dbReference>
<dbReference type="AlphaFoldDB" id="A0AAV9E9S4"/>
<organism evidence="2 3">
    <name type="scientific">Acorus calamus</name>
    <name type="common">Sweet flag</name>
    <dbReference type="NCBI Taxonomy" id="4465"/>
    <lineage>
        <taxon>Eukaryota</taxon>
        <taxon>Viridiplantae</taxon>
        <taxon>Streptophyta</taxon>
        <taxon>Embryophyta</taxon>
        <taxon>Tracheophyta</taxon>
        <taxon>Spermatophyta</taxon>
        <taxon>Magnoliopsida</taxon>
        <taxon>Liliopsida</taxon>
        <taxon>Acoraceae</taxon>
        <taxon>Acorus</taxon>
    </lineage>
</organism>
<gene>
    <name evidence="2" type="ORF">QJS10_CPA08g00226</name>
</gene>
<evidence type="ECO:0000256" key="1">
    <source>
        <dbReference type="SAM" id="MobiDB-lite"/>
    </source>
</evidence>
<feature type="compositionally biased region" description="Basic and acidic residues" evidence="1">
    <location>
        <begin position="25"/>
        <end position="37"/>
    </location>
</feature>
<evidence type="ECO:0000313" key="2">
    <source>
        <dbReference type="EMBL" id="KAK1310112.1"/>
    </source>
</evidence>
<reference evidence="2" key="1">
    <citation type="journal article" date="2023" name="Nat. Commun.">
        <title>Diploid and tetraploid genomes of Acorus and the evolution of monocots.</title>
        <authorList>
            <person name="Ma L."/>
            <person name="Liu K.W."/>
            <person name="Li Z."/>
            <person name="Hsiao Y.Y."/>
            <person name="Qi Y."/>
            <person name="Fu T."/>
            <person name="Tang G.D."/>
            <person name="Zhang D."/>
            <person name="Sun W.H."/>
            <person name="Liu D.K."/>
            <person name="Li Y."/>
            <person name="Chen G.Z."/>
            <person name="Liu X.D."/>
            <person name="Liao X.Y."/>
            <person name="Jiang Y.T."/>
            <person name="Yu X."/>
            <person name="Hao Y."/>
            <person name="Huang J."/>
            <person name="Zhao X.W."/>
            <person name="Ke S."/>
            <person name="Chen Y.Y."/>
            <person name="Wu W.L."/>
            <person name="Hsu J.L."/>
            <person name="Lin Y.F."/>
            <person name="Huang M.D."/>
            <person name="Li C.Y."/>
            <person name="Huang L."/>
            <person name="Wang Z.W."/>
            <person name="Zhao X."/>
            <person name="Zhong W.Y."/>
            <person name="Peng D.H."/>
            <person name="Ahmad S."/>
            <person name="Lan S."/>
            <person name="Zhang J.S."/>
            <person name="Tsai W.C."/>
            <person name="Van de Peer Y."/>
            <person name="Liu Z.J."/>
        </authorList>
    </citation>
    <scope>NUCLEOTIDE SEQUENCE</scope>
    <source>
        <strain evidence="2">CP</strain>
    </source>
</reference>
<sequence length="114" mass="12239">MKGTGGPVGEEGYTMDGDAGPLKSRGMDEPTKEELGLRADGTSTHQRPDTRQLSDDLNGAFTKMDAPHANYLPRPITKETELRLGLPGRGGGEELGKGLATGGKRVYERLLIWS</sequence>
<accession>A0AAV9E9S4</accession>
<proteinExistence type="predicted"/>
<name>A0AAV9E9S4_ACOCL</name>
<keyword evidence="3" id="KW-1185">Reference proteome</keyword>
<evidence type="ECO:0000313" key="3">
    <source>
        <dbReference type="Proteomes" id="UP001180020"/>
    </source>
</evidence>
<feature type="region of interest" description="Disordered" evidence="1">
    <location>
        <begin position="1"/>
        <end position="71"/>
    </location>
</feature>
<comment type="caution">
    <text evidence="2">The sequence shown here is derived from an EMBL/GenBank/DDBJ whole genome shotgun (WGS) entry which is preliminary data.</text>
</comment>
<dbReference type="Proteomes" id="UP001180020">
    <property type="component" value="Unassembled WGS sequence"/>
</dbReference>
<reference evidence="2" key="2">
    <citation type="submission" date="2023-06" db="EMBL/GenBank/DDBJ databases">
        <authorList>
            <person name="Ma L."/>
            <person name="Liu K.-W."/>
            <person name="Li Z."/>
            <person name="Hsiao Y.-Y."/>
            <person name="Qi Y."/>
            <person name="Fu T."/>
            <person name="Tang G."/>
            <person name="Zhang D."/>
            <person name="Sun W.-H."/>
            <person name="Liu D.-K."/>
            <person name="Li Y."/>
            <person name="Chen G.-Z."/>
            <person name="Liu X.-D."/>
            <person name="Liao X.-Y."/>
            <person name="Jiang Y.-T."/>
            <person name="Yu X."/>
            <person name="Hao Y."/>
            <person name="Huang J."/>
            <person name="Zhao X.-W."/>
            <person name="Ke S."/>
            <person name="Chen Y.-Y."/>
            <person name="Wu W.-L."/>
            <person name="Hsu J.-L."/>
            <person name="Lin Y.-F."/>
            <person name="Huang M.-D."/>
            <person name="Li C.-Y."/>
            <person name="Huang L."/>
            <person name="Wang Z.-W."/>
            <person name="Zhao X."/>
            <person name="Zhong W.-Y."/>
            <person name="Peng D.-H."/>
            <person name="Ahmad S."/>
            <person name="Lan S."/>
            <person name="Zhang J.-S."/>
            <person name="Tsai W.-C."/>
            <person name="Van De Peer Y."/>
            <person name="Liu Z.-J."/>
        </authorList>
    </citation>
    <scope>NUCLEOTIDE SEQUENCE</scope>
    <source>
        <strain evidence="2">CP</strain>
        <tissue evidence="2">Leaves</tissue>
    </source>
</reference>